<dbReference type="InterPro" id="IPR009057">
    <property type="entry name" value="Homeodomain-like_sf"/>
</dbReference>
<dbReference type="PROSITE" id="PS01124">
    <property type="entry name" value="HTH_ARAC_FAMILY_2"/>
    <property type="match status" value="1"/>
</dbReference>
<dbReference type="SUPFAM" id="SSF51182">
    <property type="entry name" value="RmlC-like cupins"/>
    <property type="match status" value="1"/>
</dbReference>
<dbReference type="Pfam" id="PF02311">
    <property type="entry name" value="AraC_binding"/>
    <property type="match status" value="1"/>
</dbReference>
<evidence type="ECO:0000256" key="4">
    <source>
        <dbReference type="ARBA" id="ARBA00023163"/>
    </source>
</evidence>
<accession>A0A918UBB1</accession>
<dbReference type="FunFam" id="1.10.10.60:FF:000132">
    <property type="entry name" value="AraC family transcriptional regulator"/>
    <property type="match status" value="1"/>
</dbReference>
<dbReference type="Gene3D" id="2.60.120.10">
    <property type="entry name" value="Jelly Rolls"/>
    <property type="match status" value="1"/>
</dbReference>
<evidence type="ECO:0000256" key="1">
    <source>
        <dbReference type="ARBA" id="ARBA00022491"/>
    </source>
</evidence>
<dbReference type="CDD" id="cd06124">
    <property type="entry name" value="cupin_NimR-like_N"/>
    <property type="match status" value="1"/>
</dbReference>
<sequence>MSTENLLHPPQMERLPYPIHLRLARFPAGSRFVSHAHPWGQLNYSATGVMELDIGGRRFLSPPQYAIWIPPRVEHDAHIRQAVVYQSAYIDEAWCRDLPDAPKAIRIGSVVKAILADFALRDVSVPSTRADRRMARVLLDQIPLAPCSASYLPGSGDPLVSRLLDAWQRDPADSRTLARWADELHVTERTLARRCRVELGMSAGEWRQRQRYLHALTLLDAGLTVQNAALELGYGTASAFIAMFQRRGGVTPDQYRRDPEGVSRGT</sequence>
<name>A0A918UBB1_9NEIS</name>
<comment type="caution">
    <text evidence="6">The sequence shown here is derived from an EMBL/GenBank/DDBJ whole genome shotgun (WGS) entry which is preliminary data.</text>
</comment>
<evidence type="ECO:0000313" key="7">
    <source>
        <dbReference type="Proteomes" id="UP000645257"/>
    </source>
</evidence>
<reference evidence="6" key="2">
    <citation type="submission" date="2020-09" db="EMBL/GenBank/DDBJ databases">
        <authorList>
            <person name="Sun Q."/>
            <person name="Kim S."/>
        </authorList>
    </citation>
    <scope>NUCLEOTIDE SEQUENCE</scope>
    <source>
        <strain evidence="6">KCTC 32182</strain>
    </source>
</reference>
<dbReference type="Gene3D" id="1.10.10.60">
    <property type="entry name" value="Homeodomain-like"/>
    <property type="match status" value="1"/>
</dbReference>
<dbReference type="PANTHER" id="PTHR11019">
    <property type="entry name" value="HTH-TYPE TRANSCRIPTIONAL REGULATOR NIMR"/>
    <property type="match status" value="1"/>
</dbReference>
<dbReference type="Proteomes" id="UP000645257">
    <property type="component" value="Unassembled WGS sequence"/>
</dbReference>
<gene>
    <name evidence="6" type="ORF">GCM10011289_25900</name>
</gene>
<dbReference type="EMBL" id="BMYX01000015">
    <property type="protein sequence ID" value="GGY21049.1"/>
    <property type="molecule type" value="Genomic_DNA"/>
</dbReference>
<dbReference type="InterPro" id="IPR003313">
    <property type="entry name" value="AraC-bd"/>
</dbReference>
<evidence type="ECO:0000256" key="3">
    <source>
        <dbReference type="ARBA" id="ARBA00023125"/>
    </source>
</evidence>
<dbReference type="InterPro" id="IPR014710">
    <property type="entry name" value="RmlC-like_jellyroll"/>
</dbReference>
<organism evidence="6 7">
    <name type="scientific">Paludibacterium paludis</name>
    <dbReference type="NCBI Taxonomy" id="1225769"/>
    <lineage>
        <taxon>Bacteria</taxon>
        <taxon>Pseudomonadati</taxon>
        <taxon>Pseudomonadota</taxon>
        <taxon>Betaproteobacteria</taxon>
        <taxon>Neisseriales</taxon>
        <taxon>Chromobacteriaceae</taxon>
        <taxon>Paludibacterium</taxon>
    </lineage>
</organism>
<keyword evidence="4" id="KW-0804">Transcription</keyword>
<keyword evidence="1" id="KW-0678">Repressor</keyword>
<dbReference type="AlphaFoldDB" id="A0A918UBB1"/>
<reference evidence="6" key="1">
    <citation type="journal article" date="2014" name="Int. J. Syst. Evol. Microbiol.">
        <title>Complete genome sequence of Corynebacterium casei LMG S-19264T (=DSM 44701T), isolated from a smear-ripened cheese.</title>
        <authorList>
            <consortium name="US DOE Joint Genome Institute (JGI-PGF)"/>
            <person name="Walter F."/>
            <person name="Albersmeier A."/>
            <person name="Kalinowski J."/>
            <person name="Ruckert C."/>
        </authorList>
    </citation>
    <scope>NUCLEOTIDE SEQUENCE</scope>
    <source>
        <strain evidence="6">KCTC 32182</strain>
    </source>
</reference>
<dbReference type="Pfam" id="PF12833">
    <property type="entry name" value="HTH_18"/>
    <property type="match status" value="1"/>
</dbReference>
<dbReference type="PANTHER" id="PTHR11019:SF190">
    <property type="entry name" value="ARAC-FAMILY REGULATORY PROTEIN"/>
    <property type="match status" value="1"/>
</dbReference>
<dbReference type="InterPro" id="IPR011051">
    <property type="entry name" value="RmlC_Cupin_sf"/>
</dbReference>
<dbReference type="InterPro" id="IPR018060">
    <property type="entry name" value="HTH_AraC"/>
</dbReference>
<dbReference type="GO" id="GO:0003700">
    <property type="term" value="F:DNA-binding transcription factor activity"/>
    <property type="evidence" value="ECO:0007669"/>
    <property type="project" value="InterPro"/>
</dbReference>
<protein>
    <submittedName>
        <fullName evidence="6">Transcriptional regulator</fullName>
    </submittedName>
</protein>
<evidence type="ECO:0000256" key="2">
    <source>
        <dbReference type="ARBA" id="ARBA00023015"/>
    </source>
</evidence>
<dbReference type="RefSeq" id="WP_189534984.1">
    <property type="nucleotide sequence ID" value="NZ_BMYX01000015.1"/>
</dbReference>
<feature type="domain" description="HTH araC/xylS-type" evidence="5">
    <location>
        <begin position="161"/>
        <end position="258"/>
    </location>
</feature>
<evidence type="ECO:0000313" key="6">
    <source>
        <dbReference type="EMBL" id="GGY21049.1"/>
    </source>
</evidence>
<dbReference type="SMART" id="SM00342">
    <property type="entry name" value="HTH_ARAC"/>
    <property type="match status" value="1"/>
</dbReference>
<keyword evidence="7" id="KW-1185">Reference proteome</keyword>
<keyword evidence="2" id="KW-0805">Transcription regulation</keyword>
<keyword evidence="3" id="KW-0238">DNA-binding</keyword>
<dbReference type="GO" id="GO:0043565">
    <property type="term" value="F:sequence-specific DNA binding"/>
    <property type="evidence" value="ECO:0007669"/>
    <property type="project" value="InterPro"/>
</dbReference>
<evidence type="ECO:0000259" key="5">
    <source>
        <dbReference type="PROSITE" id="PS01124"/>
    </source>
</evidence>
<dbReference type="SUPFAM" id="SSF46689">
    <property type="entry name" value="Homeodomain-like"/>
    <property type="match status" value="1"/>
</dbReference>
<proteinExistence type="predicted"/>